<dbReference type="Pfam" id="PF21857">
    <property type="entry name" value="DUF6913"/>
    <property type="match status" value="1"/>
</dbReference>
<keyword evidence="2" id="KW-1185">Reference proteome</keyword>
<dbReference type="InterPro" id="IPR054207">
    <property type="entry name" value="DUF6913"/>
</dbReference>
<dbReference type="Proteomes" id="UP000321907">
    <property type="component" value="Unassembled WGS sequence"/>
</dbReference>
<protein>
    <submittedName>
        <fullName evidence="1">Uncharacterized protein</fullName>
    </submittedName>
</protein>
<dbReference type="EMBL" id="VOXD01000020">
    <property type="protein sequence ID" value="TXF88680.1"/>
    <property type="molecule type" value="Genomic_DNA"/>
</dbReference>
<comment type="caution">
    <text evidence="1">The sequence shown here is derived from an EMBL/GenBank/DDBJ whole genome shotgun (WGS) entry which is preliminary data.</text>
</comment>
<evidence type="ECO:0000313" key="2">
    <source>
        <dbReference type="Proteomes" id="UP000321907"/>
    </source>
</evidence>
<dbReference type="OrthoDB" id="1120923at2"/>
<accession>A0A5C7FG46</accession>
<evidence type="ECO:0000313" key="1">
    <source>
        <dbReference type="EMBL" id="TXF88680.1"/>
    </source>
</evidence>
<organism evidence="1 2">
    <name type="scientific">Neolewinella aurantiaca</name>
    <dbReference type="NCBI Taxonomy" id="2602767"/>
    <lineage>
        <taxon>Bacteria</taxon>
        <taxon>Pseudomonadati</taxon>
        <taxon>Bacteroidota</taxon>
        <taxon>Saprospiria</taxon>
        <taxon>Saprospirales</taxon>
        <taxon>Lewinellaceae</taxon>
        <taxon>Neolewinella</taxon>
    </lineage>
</organism>
<sequence>MGFLSDIKDRFFDRRLQAEAKKPRKDSAGGTVHPSSAKDITVLFLADSAEDRKAVDKWRDANAKSGRKIKVVGYFDLEVGSTSFDFTTISVKDLNWYGVPRGEEVTRFQAEPTELLLRLGPTEHKILDFLAATKSAGLKVGPFSGGDHHPYQLQYDARNSPKLRDQFEAIAQIFSYTNAH</sequence>
<reference evidence="1 2" key="1">
    <citation type="submission" date="2019-08" db="EMBL/GenBank/DDBJ databases">
        <title>Lewinella sp. strain SSH13 Genome sequencing and assembly.</title>
        <authorList>
            <person name="Kim I."/>
        </authorList>
    </citation>
    <scope>NUCLEOTIDE SEQUENCE [LARGE SCALE GENOMIC DNA]</scope>
    <source>
        <strain evidence="1 2">SSH13</strain>
    </source>
</reference>
<gene>
    <name evidence="1" type="ORF">FUA23_13520</name>
</gene>
<proteinExistence type="predicted"/>
<name>A0A5C7FG46_9BACT</name>
<dbReference type="AlphaFoldDB" id="A0A5C7FG46"/>
<dbReference type="RefSeq" id="WP_147931283.1">
    <property type="nucleotide sequence ID" value="NZ_VOXD01000020.1"/>
</dbReference>